<dbReference type="Gene3D" id="3.40.50.880">
    <property type="match status" value="1"/>
</dbReference>
<dbReference type="InterPro" id="IPR029062">
    <property type="entry name" value="Class_I_gatase-like"/>
</dbReference>
<feature type="domain" description="DJ-1/PfpI" evidence="1">
    <location>
        <begin position="7"/>
        <end position="165"/>
    </location>
</feature>
<dbReference type="EMBL" id="CP017755">
    <property type="protein sequence ID" value="AOZ10973.1"/>
    <property type="molecule type" value="Genomic_DNA"/>
</dbReference>
<evidence type="ECO:0000259" key="1">
    <source>
        <dbReference type="Pfam" id="PF01965"/>
    </source>
</evidence>
<dbReference type="PANTHER" id="PTHR43130">
    <property type="entry name" value="ARAC-FAMILY TRANSCRIPTIONAL REGULATOR"/>
    <property type="match status" value="1"/>
</dbReference>
<organism evidence="2 3">
    <name type="scientific">Cupriavidus malaysiensis</name>
    <dbReference type="NCBI Taxonomy" id="367825"/>
    <lineage>
        <taxon>Bacteria</taxon>
        <taxon>Pseudomonadati</taxon>
        <taxon>Pseudomonadota</taxon>
        <taxon>Betaproteobacteria</taxon>
        <taxon>Burkholderiales</taxon>
        <taxon>Burkholderiaceae</taxon>
        <taxon>Cupriavidus</taxon>
    </lineage>
</organism>
<name>A0ABN4TZC1_9BURK</name>
<keyword evidence="3" id="KW-1185">Reference proteome</keyword>
<dbReference type="Proteomes" id="UP000177515">
    <property type="component" value="Chromosome 2"/>
</dbReference>
<dbReference type="PANTHER" id="PTHR43130:SF2">
    <property type="entry name" value="DJ-1_PFPI DOMAIN-CONTAINING PROTEIN"/>
    <property type="match status" value="1"/>
</dbReference>
<dbReference type="InterPro" id="IPR052158">
    <property type="entry name" value="INH-QAR"/>
</dbReference>
<proteinExistence type="predicted"/>
<dbReference type="InterPro" id="IPR002818">
    <property type="entry name" value="DJ-1/PfpI"/>
</dbReference>
<sequence length="217" mass="22736">MHAPLSIGFLLYPHLTQLDLTGPAQVFSHLPGATLHLVAKARASVPCDGGIALTPTTDFDTCPPLDILCVPGGPGTLAAMRDAPTLAWLRRQGERAAWVTSVCSGSLLLGAAGLLQGYRAACHWNYREHLARFGAVPDAARIVRDRNRVSGGGVTAGIDFALELAALTHGRDQARAITLMLEYAPAPPFDCGRPEQADAATIARAVAALDAAVARLS</sequence>
<evidence type="ECO:0000313" key="2">
    <source>
        <dbReference type="EMBL" id="AOZ10973.1"/>
    </source>
</evidence>
<dbReference type="SUPFAM" id="SSF52317">
    <property type="entry name" value="Class I glutamine amidotransferase-like"/>
    <property type="match status" value="1"/>
</dbReference>
<protein>
    <submittedName>
        <fullName evidence="2">Thiamine biosynthesis protein ThiJ</fullName>
    </submittedName>
</protein>
<dbReference type="Pfam" id="PF01965">
    <property type="entry name" value="DJ-1_PfpI"/>
    <property type="match status" value="1"/>
</dbReference>
<gene>
    <name evidence="2" type="ORF">BKK80_31400</name>
</gene>
<dbReference type="CDD" id="cd03139">
    <property type="entry name" value="GATase1_PfpI_2"/>
    <property type="match status" value="1"/>
</dbReference>
<evidence type="ECO:0000313" key="3">
    <source>
        <dbReference type="Proteomes" id="UP000177515"/>
    </source>
</evidence>
<reference evidence="2 3" key="1">
    <citation type="submission" date="2016-10" db="EMBL/GenBank/DDBJ databases">
        <title>Complete genome sequences of three Cupriavidus strains isolated from various Malaysian environments.</title>
        <authorList>
            <person name="Abdullah A.A.-A."/>
            <person name="Shafie N.A.H."/>
            <person name="Lau N.S."/>
        </authorList>
    </citation>
    <scope>NUCLEOTIDE SEQUENCE [LARGE SCALE GENOMIC DNA]</scope>
    <source>
        <strain evidence="2 3">USMAA1020</strain>
    </source>
</reference>
<accession>A0ABN4TZC1</accession>